<keyword evidence="1" id="KW-0418">Kinase</keyword>
<dbReference type="InterPro" id="IPR036890">
    <property type="entry name" value="HATPase_C_sf"/>
</dbReference>
<dbReference type="GO" id="GO:0005524">
    <property type="term" value="F:ATP binding"/>
    <property type="evidence" value="ECO:0007669"/>
    <property type="project" value="UniProtKB-KW"/>
</dbReference>
<dbReference type="InterPro" id="IPR003594">
    <property type="entry name" value="HATPase_dom"/>
</dbReference>
<keyword evidence="1" id="KW-0723">Serine/threonine-protein kinase</keyword>
<dbReference type="InterPro" id="IPR050267">
    <property type="entry name" value="Anti-sigma-factor_SerPK"/>
</dbReference>
<accession>A0ABW7YDG5</accession>
<dbReference type="CDD" id="cd16936">
    <property type="entry name" value="HATPase_RsbW-like"/>
    <property type="match status" value="1"/>
</dbReference>
<organism evidence="3 4">
    <name type="scientific">Streptomyces cellulosae</name>
    <dbReference type="NCBI Taxonomy" id="1968"/>
    <lineage>
        <taxon>Bacteria</taxon>
        <taxon>Bacillati</taxon>
        <taxon>Actinomycetota</taxon>
        <taxon>Actinomycetes</taxon>
        <taxon>Kitasatosporales</taxon>
        <taxon>Streptomycetaceae</taxon>
        <taxon>Streptomyces</taxon>
    </lineage>
</organism>
<keyword evidence="3" id="KW-0067">ATP-binding</keyword>
<feature type="domain" description="Histidine kinase/HSP90-like ATPase" evidence="2">
    <location>
        <begin position="32"/>
        <end position="143"/>
    </location>
</feature>
<protein>
    <submittedName>
        <fullName evidence="3">ATP-binding protein</fullName>
    </submittedName>
</protein>
<dbReference type="Gene3D" id="3.30.565.10">
    <property type="entry name" value="Histidine kinase-like ATPase, C-terminal domain"/>
    <property type="match status" value="1"/>
</dbReference>
<reference evidence="3 4" key="1">
    <citation type="submission" date="2024-10" db="EMBL/GenBank/DDBJ databases">
        <title>The Natural Products Discovery Center: Release of the First 8490 Sequenced Strains for Exploring Actinobacteria Biosynthetic Diversity.</title>
        <authorList>
            <person name="Kalkreuter E."/>
            <person name="Kautsar S.A."/>
            <person name="Yang D."/>
            <person name="Bader C.D."/>
            <person name="Teijaro C.N."/>
            <person name="Fluegel L."/>
            <person name="Davis C.M."/>
            <person name="Simpson J.R."/>
            <person name="Lauterbach L."/>
            <person name="Steele A.D."/>
            <person name="Gui C."/>
            <person name="Meng S."/>
            <person name="Li G."/>
            <person name="Viehrig K."/>
            <person name="Ye F."/>
            <person name="Su P."/>
            <person name="Kiefer A.F."/>
            <person name="Nichols A."/>
            <person name="Cepeda A.J."/>
            <person name="Yan W."/>
            <person name="Fan B."/>
            <person name="Jiang Y."/>
            <person name="Adhikari A."/>
            <person name="Zheng C.-J."/>
            <person name="Schuster L."/>
            <person name="Cowan T.M."/>
            <person name="Smanski M.J."/>
            <person name="Chevrette M.G."/>
            <person name="De Carvalho L.P.S."/>
            <person name="Shen B."/>
        </authorList>
    </citation>
    <scope>NUCLEOTIDE SEQUENCE [LARGE SCALE GENOMIC DNA]</scope>
    <source>
        <strain evidence="3 4">NPDC051599</strain>
    </source>
</reference>
<dbReference type="RefSeq" id="WP_398660613.1">
    <property type="nucleotide sequence ID" value="NZ_JBITDC010000019.1"/>
</dbReference>
<keyword evidence="4" id="KW-1185">Reference proteome</keyword>
<evidence type="ECO:0000256" key="1">
    <source>
        <dbReference type="ARBA" id="ARBA00022527"/>
    </source>
</evidence>
<dbReference type="PANTHER" id="PTHR35526">
    <property type="entry name" value="ANTI-SIGMA-F FACTOR RSBW-RELATED"/>
    <property type="match status" value="1"/>
</dbReference>
<evidence type="ECO:0000313" key="3">
    <source>
        <dbReference type="EMBL" id="MFI5680164.1"/>
    </source>
</evidence>
<keyword evidence="1" id="KW-0808">Transferase</keyword>
<dbReference type="SUPFAM" id="SSF55874">
    <property type="entry name" value="ATPase domain of HSP90 chaperone/DNA topoisomerase II/histidine kinase"/>
    <property type="match status" value="1"/>
</dbReference>
<gene>
    <name evidence="3" type="ORF">ACIA8P_37065</name>
</gene>
<proteinExistence type="predicted"/>
<dbReference type="EMBL" id="JBITDC010000019">
    <property type="protein sequence ID" value="MFI5680164.1"/>
    <property type="molecule type" value="Genomic_DNA"/>
</dbReference>
<name>A0ABW7YDG5_STRCE</name>
<evidence type="ECO:0000259" key="2">
    <source>
        <dbReference type="Pfam" id="PF13581"/>
    </source>
</evidence>
<sequence length="173" mass="18165">MVIPLMKQVADELGTDAHARLRCSAVWADGAARAADARQALRAFLAHAARTGRTPVPAPRAMDAELTVSELVTNAIRHAPGPCGLTVQLSRDELTITVWDTSTAEPTVQTGDRHRVGGHGLPLVHAVSDQVTVAPHTPGKQITAHLGLTPGDTGAGDRTVLPAFLSGRTRQTP</sequence>
<dbReference type="Proteomes" id="UP001612415">
    <property type="component" value="Unassembled WGS sequence"/>
</dbReference>
<dbReference type="PANTHER" id="PTHR35526:SF3">
    <property type="entry name" value="ANTI-SIGMA-F FACTOR RSBW"/>
    <property type="match status" value="1"/>
</dbReference>
<comment type="caution">
    <text evidence="3">The sequence shown here is derived from an EMBL/GenBank/DDBJ whole genome shotgun (WGS) entry which is preliminary data.</text>
</comment>
<evidence type="ECO:0000313" key="4">
    <source>
        <dbReference type="Proteomes" id="UP001612415"/>
    </source>
</evidence>
<keyword evidence="3" id="KW-0547">Nucleotide-binding</keyword>
<dbReference type="Pfam" id="PF13581">
    <property type="entry name" value="HATPase_c_2"/>
    <property type="match status" value="1"/>
</dbReference>